<feature type="compositionally biased region" description="Polar residues" evidence="1">
    <location>
        <begin position="49"/>
        <end position="64"/>
    </location>
</feature>
<feature type="region of interest" description="Disordered" evidence="1">
    <location>
        <begin position="30"/>
        <end position="64"/>
    </location>
</feature>
<evidence type="ECO:0000256" key="1">
    <source>
        <dbReference type="SAM" id="MobiDB-lite"/>
    </source>
</evidence>
<accession>W6ZSS0</accession>
<dbReference type="RefSeq" id="XP_008819446.1">
    <property type="nucleotide sequence ID" value="XM_008821224.1"/>
</dbReference>
<keyword evidence="3" id="KW-1185">Reference proteome</keyword>
<reference evidence="2 3" key="1">
    <citation type="submission" date="2013-02" db="EMBL/GenBank/DDBJ databases">
        <title>The Genome Sequence of Plasmodium inui San Antonio 1.</title>
        <authorList>
            <consortium name="The Broad Institute Genome Sequencing Platform"/>
            <consortium name="The Broad Institute Genome Sequencing Center for Infectious Disease"/>
            <person name="Neafsey D."/>
            <person name="Cheeseman I."/>
            <person name="Volkman S."/>
            <person name="Adams J."/>
            <person name="Walker B."/>
            <person name="Young S.K."/>
            <person name="Zeng Q."/>
            <person name="Gargeya S."/>
            <person name="Fitzgerald M."/>
            <person name="Haas B."/>
            <person name="Abouelleil A."/>
            <person name="Alvarado L."/>
            <person name="Arachchi H.M."/>
            <person name="Berlin A.M."/>
            <person name="Chapman S.B."/>
            <person name="Dewar J."/>
            <person name="Goldberg J."/>
            <person name="Griggs A."/>
            <person name="Gujja S."/>
            <person name="Hansen M."/>
            <person name="Howarth C."/>
            <person name="Imamovic A."/>
            <person name="Larimer J."/>
            <person name="McCowan C."/>
            <person name="Murphy C."/>
            <person name="Neiman D."/>
            <person name="Pearson M."/>
            <person name="Priest M."/>
            <person name="Roberts A."/>
            <person name="Saif S."/>
            <person name="Shea T."/>
            <person name="Sisk P."/>
            <person name="Sykes S."/>
            <person name="Wortman J."/>
            <person name="Nusbaum C."/>
            <person name="Birren B."/>
        </authorList>
    </citation>
    <scope>NUCLEOTIDE SEQUENCE [LARGE SCALE GENOMIC DNA]</scope>
    <source>
        <strain evidence="2 3">San Antonio 1</strain>
    </source>
</reference>
<dbReference type="VEuPathDB" id="PlasmoDB:C922_05653"/>
<dbReference type="Proteomes" id="UP000030640">
    <property type="component" value="Unassembled WGS sequence"/>
</dbReference>
<name>W6ZSS0_9APIC</name>
<gene>
    <name evidence="2" type="ORF">C922_05653</name>
</gene>
<dbReference type="GeneID" id="20040927"/>
<evidence type="ECO:0000313" key="2">
    <source>
        <dbReference type="EMBL" id="EUD63967.1"/>
    </source>
</evidence>
<protein>
    <submittedName>
        <fullName evidence="2">Uncharacterized protein</fullName>
    </submittedName>
</protein>
<dbReference type="AlphaFoldDB" id="W6ZSS0"/>
<organism evidence="2 3">
    <name type="scientific">Plasmodium inui San Antonio 1</name>
    <dbReference type="NCBI Taxonomy" id="1237626"/>
    <lineage>
        <taxon>Eukaryota</taxon>
        <taxon>Sar</taxon>
        <taxon>Alveolata</taxon>
        <taxon>Apicomplexa</taxon>
        <taxon>Aconoidasida</taxon>
        <taxon>Haemosporida</taxon>
        <taxon>Plasmodiidae</taxon>
        <taxon>Plasmodium</taxon>
        <taxon>Plasmodium (Plasmodium)</taxon>
    </lineage>
</organism>
<proteinExistence type="predicted"/>
<evidence type="ECO:0000313" key="3">
    <source>
        <dbReference type="Proteomes" id="UP000030640"/>
    </source>
</evidence>
<sequence>MSNGGYNYTKEENRILEPKYRAKPSKINRKRKIRTRTKSYNLNKGREQASPSTKWSSRTSIMRI</sequence>
<dbReference type="EMBL" id="KI965583">
    <property type="protein sequence ID" value="EUD63967.1"/>
    <property type="molecule type" value="Genomic_DNA"/>
</dbReference>